<feature type="transmembrane region" description="Helical" evidence="1">
    <location>
        <begin position="53"/>
        <end position="83"/>
    </location>
</feature>
<evidence type="ECO:0000313" key="2">
    <source>
        <dbReference type="EMBL" id="MDG9785567.1"/>
    </source>
</evidence>
<reference evidence="2" key="1">
    <citation type="submission" date="2022-09" db="EMBL/GenBank/DDBJ databases">
        <title>Intensive care unit water sources are persistently colonized with multi-drug resistant bacteria and are the site of extensive horizontal gene transfer of antibiotic resistance genes.</title>
        <authorList>
            <person name="Diorio-Toth L."/>
        </authorList>
    </citation>
    <scope>NUCLEOTIDE SEQUENCE</scope>
    <source>
        <strain evidence="2">GD04065</strain>
    </source>
</reference>
<dbReference type="AlphaFoldDB" id="A0AAJ6LFP8"/>
<dbReference type="EMBL" id="CP121776">
    <property type="protein sequence ID" value="WMG18594.1"/>
    <property type="molecule type" value="Genomic_DNA"/>
</dbReference>
<name>A0AAJ6LFP8_ACIJO</name>
<dbReference type="Proteomes" id="UP001157887">
    <property type="component" value="Unassembled WGS sequence"/>
</dbReference>
<evidence type="ECO:0000313" key="3">
    <source>
        <dbReference type="EMBL" id="WMG18594.1"/>
    </source>
</evidence>
<feature type="transmembrane region" description="Helical" evidence="1">
    <location>
        <begin position="118"/>
        <end position="134"/>
    </location>
</feature>
<proteinExistence type="predicted"/>
<feature type="transmembrane region" description="Helical" evidence="1">
    <location>
        <begin position="146"/>
        <end position="164"/>
    </location>
</feature>
<dbReference type="Proteomes" id="UP001244586">
    <property type="component" value="Chromosome"/>
</dbReference>
<evidence type="ECO:0000256" key="1">
    <source>
        <dbReference type="SAM" id="Phobius"/>
    </source>
</evidence>
<feature type="transmembrane region" description="Helical" evidence="1">
    <location>
        <begin position="7"/>
        <end position="28"/>
    </location>
</feature>
<dbReference type="RefSeq" id="WP_129556767.1">
    <property type="nucleotide sequence ID" value="NZ_CANMLB010000002.1"/>
</dbReference>
<keyword evidence="1" id="KW-0472">Membrane</keyword>
<reference evidence="3 4" key="2">
    <citation type="submission" date="2023-04" db="EMBL/GenBank/DDBJ databases">
        <title>Acinetobacter johnsonii isolate AYTCM encoding NDM-1, OXA-58 and PER-1.</title>
        <authorList>
            <person name="Tian C."/>
            <person name="Wang S."/>
            <person name="Fan X."/>
            <person name="Xia D."/>
        </authorList>
    </citation>
    <scope>NUCLEOTIDE SEQUENCE [LARGE SCALE GENOMIC DNA]</scope>
    <source>
        <strain evidence="3 4">AYTCM</strain>
    </source>
</reference>
<sequence length="229" mass="26591">MELQPTELMVLITVLLVMLGGSNLYAYFSTLGVEFLIKDITISLLVMSTFKLFIFFLLCFVIAYIIFQLGVLLAFILNVILSFFNFENIKEHSSLLWIFVASLPSLFFLVYCLQYEDFRSLILLIFFSCTALIFKEINNKFSIEDINVLICLLISCFAIGNYQAKVDSDVTRSKLAKVENYAKNQDWRILTYLNENVILLNLKKVNNKTEFKIVKFENLEFSVDKKSYE</sequence>
<keyword evidence="1" id="KW-0812">Transmembrane</keyword>
<protein>
    <submittedName>
        <fullName evidence="3">Uncharacterized protein</fullName>
    </submittedName>
</protein>
<dbReference type="EMBL" id="JAOECG010000001">
    <property type="protein sequence ID" value="MDG9785567.1"/>
    <property type="molecule type" value="Genomic_DNA"/>
</dbReference>
<accession>A0AAJ6LFP8</accession>
<organism evidence="3 4">
    <name type="scientific">Acinetobacter johnsonii</name>
    <dbReference type="NCBI Taxonomy" id="40214"/>
    <lineage>
        <taxon>Bacteria</taxon>
        <taxon>Pseudomonadati</taxon>
        <taxon>Pseudomonadota</taxon>
        <taxon>Gammaproteobacteria</taxon>
        <taxon>Moraxellales</taxon>
        <taxon>Moraxellaceae</taxon>
        <taxon>Acinetobacter</taxon>
    </lineage>
</organism>
<evidence type="ECO:0000313" key="4">
    <source>
        <dbReference type="Proteomes" id="UP001244586"/>
    </source>
</evidence>
<keyword evidence="4" id="KW-1185">Reference proteome</keyword>
<feature type="transmembrane region" description="Helical" evidence="1">
    <location>
        <begin position="95"/>
        <end position="112"/>
    </location>
</feature>
<gene>
    <name evidence="2" type="ORF">N7566_00810</name>
    <name evidence="3" type="ORF">QBJ73_02985</name>
</gene>
<keyword evidence="1" id="KW-1133">Transmembrane helix</keyword>